<dbReference type="InterPro" id="IPR010852">
    <property type="entry name" value="ABATE"/>
</dbReference>
<keyword evidence="3" id="KW-1185">Reference proteome</keyword>
<feature type="domain" description="Zinc finger CGNR" evidence="1">
    <location>
        <begin position="74"/>
        <end position="116"/>
    </location>
</feature>
<evidence type="ECO:0000259" key="1">
    <source>
        <dbReference type="Pfam" id="PF11706"/>
    </source>
</evidence>
<dbReference type="Pfam" id="PF11706">
    <property type="entry name" value="zf-CGNR"/>
    <property type="match status" value="1"/>
</dbReference>
<protein>
    <recommendedName>
        <fullName evidence="1">Zinc finger CGNR domain-containing protein</fullName>
    </recommendedName>
</protein>
<reference evidence="2" key="1">
    <citation type="submission" date="2020-01" db="EMBL/GenBank/DDBJ databases">
        <authorList>
            <person name="Chen W.-M."/>
        </authorList>
    </citation>
    <scope>NUCLEOTIDE SEQUENCE</scope>
    <source>
        <strain evidence="2">CYK-10</strain>
    </source>
</reference>
<dbReference type="Proteomes" id="UP001193501">
    <property type="component" value="Unassembled WGS sequence"/>
</dbReference>
<dbReference type="PANTHER" id="PTHR35525:SF3">
    <property type="entry name" value="BLL6575 PROTEIN"/>
    <property type="match status" value="1"/>
</dbReference>
<comment type="caution">
    <text evidence="2">The sequence shown here is derived from an EMBL/GenBank/DDBJ whole genome shotgun (WGS) entry which is preliminary data.</text>
</comment>
<evidence type="ECO:0000313" key="2">
    <source>
        <dbReference type="EMBL" id="NBZ89915.1"/>
    </source>
</evidence>
<gene>
    <name evidence="2" type="ORF">GV832_20215</name>
</gene>
<organism evidence="2 3">
    <name type="scientific">Stagnihabitans tardus</name>
    <dbReference type="NCBI Taxonomy" id="2699202"/>
    <lineage>
        <taxon>Bacteria</taxon>
        <taxon>Pseudomonadati</taxon>
        <taxon>Pseudomonadota</taxon>
        <taxon>Alphaproteobacteria</taxon>
        <taxon>Rhodobacterales</taxon>
        <taxon>Paracoccaceae</taxon>
        <taxon>Stagnihabitans</taxon>
    </lineage>
</organism>
<dbReference type="AlphaFoldDB" id="A0AAE5BU98"/>
<proteinExistence type="predicted"/>
<accession>A0AAE5BU98</accession>
<dbReference type="InterPro" id="IPR023286">
    <property type="entry name" value="ABATE_dom_sf"/>
</dbReference>
<dbReference type="PANTHER" id="PTHR35525">
    <property type="entry name" value="BLL6575 PROTEIN"/>
    <property type="match status" value="1"/>
</dbReference>
<sequence>MSLGQAHRDGTLESLRDFRAKVQLAILRQDGQDFRVKLSQPETPCVQWRRRQSLRDLVTASVISILADPRELERVKLCHGHDCGWLFLDGTKNARRKWCRMEVCGKRAKSSRHYARSLGLPDQGAA</sequence>
<dbReference type="InterPro" id="IPR021005">
    <property type="entry name" value="Znf_CGNR"/>
</dbReference>
<name>A0AAE5BU98_9RHOB</name>
<dbReference type="EMBL" id="JAABNR010000039">
    <property type="protein sequence ID" value="NBZ89915.1"/>
    <property type="molecule type" value="Genomic_DNA"/>
</dbReference>
<evidence type="ECO:0000313" key="3">
    <source>
        <dbReference type="Proteomes" id="UP001193501"/>
    </source>
</evidence>
<dbReference type="SUPFAM" id="SSF160904">
    <property type="entry name" value="Jann2411-like"/>
    <property type="match status" value="1"/>
</dbReference>
<dbReference type="Gene3D" id="1.10.3300.10">
    <property type="entry name" value="Jann2411-like domain"/>
    <property type="match status" value="1"/>
</dbReference>